<dbReference type="OrthoDB" id="9812084at2"/>
<comment type="caution">
    <text evidence="7">The sequence shown here is derived from an EMBL/GenBank/DDBJ whole genome shotgun (WGS) entry which is preliminary data.</text>
</comment>
<evidence type="ECO:0000256" key="1">
    <source>
        <dbReference type="ARBA" id="ARBA00004651"/>
    </source>
</evidence>
<evidence type="ECO:0000313" key="8">
    <source>
        <dbReference type="Proteomes" id="UP000321548"/>
    </source>
</evidence>
<gene>
    <name evidence="7" type="ORF">FHP08_07250</name>
</gene>
<feature type="transmembrane region" description="Helical" evidence="6">
    <location>
        <begin position="245"/>
        <end position="265"/>
    </location>
</feature>
<evidence type="ECO:0000256" key="5">
    <source>
        <dbReference type="ARBA" id="ARBA00023136"/>
    </source>
</evidence>
<dbReference type="EMBL" id="VDUY01000002">
    <property type="protein sequence ID" value="TXL67387.1"/>
    <property type="molecule type" value="Genomic_DNA"/>
</dbReference>
<dbReference type="InterPro" id="IPR001123">
    <property type="entry name" value="LeuE-type"/>
</dbReference>
<keyword evidence="8" id="KW-1185">Reference proteome</keyword>
<evidence type="ECO:0000256" key="3">
    <source>
        <dbReference type="ARBA" id="ARBA00022692"/>
    </source>
</evidence>
<dbReference type="PANTHER" id="PTHR30086:SF20">
    <property type="entry name" value="ARGININE EXPORTER PROTEIN ARGO-RELATED"/>
    <property type="match status" value="1"/>
</dbReference>
<reference evidence="7 8" key="1">
    <citation type="submission" date="2019-06" db="EMBL/GenBank/DDBJ databases">
        <title>Quisquiliibacterium sp. nov., isolated from a maize field.</title>
        <authorList>
            <person name="Lin S.-Y."/>
            <person name="Tsai C.-F."/>
            <person name="Young C.-C."/>
        </authorList>
    </citation>
    <scope>NUCLEOTIDE SEQUENCE [LARGE SCALE GENOMIC DNA]</scope>
    <source>
        <strain evidence="7 8">CC-CFT501</strain>
    </source>
</reference>
<dbReference type="GO" id="GO:0005886">
    <property type="term" value="C:plasma membrane"/>
    <property type="evidence" value="ECO:0007669"/>
    <property type="project" value="UniProtKB-SubCell"/>
</dbReference>
<organism evidence="7 8">
    <name type="scientific">Zeimonas arvi</name>
    <dbReference type="NCBI Taxonomy" id="2498847"/>
    <lineage>
        <taxon>Bacteria</taxon>
        <taxon>Pseudomonadati</taxon>
        <taxon>Pseudomonadota</taxon>
        <taxon>Betaproteobacteria</taxon>
        <taxon>Burkholderiales</taxon>
        <taxon>Burkholderiaceae</taxon>
        <taxon>Zeimonas</taxon>
    </lineage>
</organism>
<keyword evidence="3 6" id="KW-0812">Transmembrane</keyword>
<dbReference type="AlphaFoldDB" id="A0A5C8P270"/>
<dbReference type="Pfam" id="PF01810">
    <property type="entry name" value="LysE"/>
    <property type="match status" value="1"/>
</dbReference>
<dbReference type="GO" id="GO:0015171">
    <property type="term" value="F:amino acid transmembrane transporter activity"/>
    <property type="evidence" value="ECO:0007669"/>
    <property type="project" value="TreeGrafter"/>
</dbReference>
<evidence type="ECO:0000313" key="7">
    <source>
        <dbReference type="EMBL" id="TXL67387.1"/>
    </source>
</evidence>
<keyword evidence="5 6" id="KW-0472">Membrane</keyword>
<comment type="subcellular location">
    <subcellularLocation>
        <location evidence="1">Cell membrane</location>
        <topology evidence="1">Multi-pass membrane protein</topology>
    </subcellularLocation>
</comment>
<protein>
    <submittedName>
        <fullName evidence="7">LysE family translocator</fullName>
    </submittedName>
</protein>
<dbReference type="PANTHER" id="PTHR30086">
    <property type="entry name" value="ARGININE EXPORTER PROTEIN ARGO"/>
    <property type="match status" value="1"/>
</dbReference>
<evidence type="ECO:0000256" key="4">
    <source>
        <dbReference type="ARBA" id="ARBA00022989"/>
    </source>
</evidence>
<sequence length="266" mass="28780">MRAAYQSTICSTSVRSLPGVRMRSMGCRAVESTGTVRIRLGELYRYRICGRVYTRGMQSLQFLSGNWQVDLPLLAAFTWFAWVGSVTPGPNCALALSTAANFGPRSVGPHMLGVAIGFSAMLAAALAGAHGLLLAVPWLAAALKWFGIAWLAWMGMQLARSRSLSDRRSARPPRVYESTLLQFANPKAWMLMTATVGAYQGLARPGWLNGLLIVAIFVGCCMVALVLWAWAGAALRQWLADGRRLAWFNGLLGLSLVATAGWLALS</sequence>
<evidence type="ECO:0000256" key="6">
    <source>
        <dbReference type="SAM" id="Phobius"/>
    </source>
</evidence>
<feature type="transmembrane region" description="Helical" evidence="6">
    <location>
        <begin position="111"/>
        <end position="132"/>
    </location>
</feature>
<dbReference type="GO" id="GO:0033228">
    <property type="term" value="P:cysteine export across plasma membrane"/>
    <property type="evidence" value="ECO:0007669"/>
    <property type="project" value="TreeGrafter"/>
</dbReference>
<dbReference type="Proteomes" id="UP000321548">
    <property type="component" value="Unassembled WGS sequence"/>
</dbReference>
<proteinExistence type="predicted"/>
<keyword evidence="2" id="KW-1003">Cell membrane</keyword>
<keyword evidence="4 6" id="KW-1133">Transmembrane helix</keyword>
<feature type="transmembrane region" description="Helical" evidence="6">
    <location>
        <begin position="138"/>
        <end position="159"/>
    </location>
</feature>
<accession>A0A5C8P270</accession>
<name>A0A5C8P270_9BURK</name>
<evidence type="ECO:0000256" key="2">
    <source>
        <dbReference type="ARBA" id="ARBA00022475"/>
    </source>
</evidence>
<feature type="transmembrane region" description="Helical" evidence="6">
    <location>
        <begin position="211"/>
        <end position="233"/>
    </location>
</feature>